<proteinExistence type="predicted"/>
<keyword evidence="1" id="KW-0805">Transcription regulation</keyword>
<dbReference type="GO" id="GO:0003677">
    <property type="term" value="F:DNA binding"/>
    <property type="evidence" value="ECO:0007669"/>
    <property type="project" value="UniProtKB-KW"/>
</dbReference>
<dbReference type="Pfam" id="PF04545">
    <property type="entry name" value="Sigma70_r4"/>
    <property type="match status" value="1"/>
</dbReference>
<dbReference type="InterPro" id="IPR007627">
    <property type="entry name" value="RNA_pol_sigma70_r2"/>
</dbReference>
<name>A0A1S6IRM9_9LACT</name>
<evidence type="ECO:0000256" key="2">
    <source>
        <dbReference type="ARBA" id="ARBA00023082"/>
    </source>
</evidence>
<dbReference type="GO" id="GO:0016987">
    <property type="term" value="F:sigma factor activity"/>
    <property type="evidence" value="ECO:0007669"/>
    <property type="project" value="UniProtKB-KW"/>
</dbReference>
<dbReference type="Proteomes" id="UP000188993">
    <property type="component" value="Chromosome"/>
</dbReference>
<dbReference type="NCBIfam" id="TIGR02479">
    <property type="entry name" value="FliA_WhiG"/>
    <property type="match status" value="1"/>
</dbReference>
<evidence type="ECO:0000259" key="5">
    <source>
        <dbReference type="Pfam" id="PF04539"/>
    </source>
</evidence>
<dbReference type="NCBIfam" id="TIGR02937">
    <property type="entry name" value="sigma70-ECF"/>
    <property type="match status" value="1"/>
</dbReference>
<dbReference type="KEGG" id="jda:BW727_101889"/>
<reference evidence="8 9" key="1">
    <citation type="journal article" date="2014" name="Int. J. Syst. Evol. Microbiol.">
        <title>Jeotgalibaca dankookensis gen. nov., sp. nov., a member of the family Carnobacteriaceae, isolated from seujeot (Korean traditional food).</title>
        <authorList>
            <person name="Lee D.G."/>
            <person name="Trujillo M.E."/>
            <person name="Kang H."/>
            <person name="Ahn T.Y."/>
        </authorList>
    </citation>
    <scope>NUCLEOTIDE SEQUENCE [LARGE SCALE GENOMIC DNA]</scope>
    <source>
        <strain evidence="8 9">EX-07</strain>
    </source>
</reference>
<protein>
    <submittedName>
        <fullName evidence="8">RNA polymerase sigma factor FliA</fullName>
    </submittedName>
</protein>
<dbReference type="Pfam" id="PF04539">
    <property type="entry name" value="Sigma70_r3"/>
    <property type="match status" value="1"/>
</dbReference>
<feature type="domain" description="RNA polymerase sigma-70 region 3" evidence="5">
    <location>
        <begin position="90"/>
        <end position="164"/>
    </location>
</feature>
<dbReference type="Pfam" id="PF04542">
    <property type="entry name" value="Sigma70_r2"/>
    <property type="match status" value="1"/>
</dbReference>
<evidence type="ECO:0000256" key="1">
    <source>
        <dbReference type="ARBA" id="ARBA00023015"/>
    </source>
</evidence>
<keyword evidence="3" id="KW-0238">DNA-binding</keyword>
<keyword evidence="9" id="KW-1185">Reference proteome</keyword>
<dbReference type="EMBL" id="CP019728">
    <property type="protein sequence ID" value="AQS54213.1"/>
    <property type="molecule type" value="Genomic_DNA"/>
</dbReference>
<feature type="domain" description="RNA polymerase sigma-70 region 2" evidence="6">
    <location>
        <begin position="13"/>
        <end position="79"/>
    </location>
</feature>
<dbReference type="AlphaFoldDB" id="A0A1S6IRM9"/>
<dbReference type="Gene3D" id="1.20.140.160">
    <property type="match status" value="1"/>
</dbReference>
<accession>A0A1S6IRM9</accession>
<sequence length="238" mass="27685">MINKQTPEEEILTYLPLVEKVAKGMTIKSHQYEYDDLYQFGVIGLLDAMEKYDASKNVAFESYAYTRIRGAIIDEVRRTSPVTRSGMDLLKNYYQTKELLERELEREPKEAEIAAYMDVTVKQLDGIYTTIHHLSAISLEKVIFSKENSHTTIGDYIADNRIEDFDQALILEEEKETLRQAIQTLAGREQEILQLIYVEKLAMKEIAYIYDISIPRVSQIHGKVINKLRDELRRKIID</sequence>
<dbReference type="InterPro" id="IPR013324">
    <property type="entry name" value="RNA_pol_sigma_r3/r4-like"/>
</dbReference>
<keyword evidence="4" id="KW-0804">Transcription</keyword>
<evidence type="ECO:0000259" key="7">
    <source>
        <dbReference type="Pfam" id="PF04545"/>
    </source>
</evidence>
<gene>
    <name evidence="8" type="primary">fliA</name>
    <name evidence="8" type="ORF">BW727_101889</name>
</gene>
<dbReference type="SUPFAM" id="SSF88946">
    <property type="entry name" value="Sigma2 domain of RNA polymerase sigma factors"/>
    <property type="match status" value="1"/>
</dbReference>
<evidence type="ECO:0000256" key="3">
    <source>
        <dbReference type="ARBA" id="ARBA00023125"/>
    </source>
</evidence>
<dbReference type="CDD" id="cd06171">
    <property type="entry name" value="Sigma70_r4"/>
    <property type="match status" value="1"/>
</dbReference>
<dbReference type="PANTHER" id="PTHR30385">
    <property type="entry name" value="SIGMA FACTOR F FLAGELLAR"/>
    <property type="match status" value="1"/>
</dbReference>
<dbReference type="InterPro" id="IPR000943">
    <property type="entry name" value="RNA_pol_sigma70"/>
</dbReference>
<dbReference type="GO" id="GO:0003899">
    <property type="term" value="F:DNA-directed RNA polymerase activity"/>
    <property type="evidence" value="ECO:0007669"/>
    <property type="project" value="InterPro"/>
</dbReference>
<organism evidence="8 9">
    <name type="scientific">Jeotgalibaca dankookensis</name>
    <dbReference type="NCBI Taxonomy" id="708126"/>
    <lineage>
        <taxon>Bacteria</taxon>
        <taxon>Bacillati</taxon>
        <taxon>Bacillota</taxon>
        <taxon>Bacilli</taxon>
        <taxon>Lactobacillales</taxon>
        <taxon>Carnobacteriaceae</taxon>
        <taxon>Jeotgalibaca</taxon>
    </lineage>
</organism>
<dbReference type="InterPro" id="IPR014284">
    <property type="entry name" value="RNA_pol_sigma-70_dom"/>
</dbReference>
<dbReference type="Gene3D" id="1.10.1740.10">
    <property type="match status" value="1"/>
</dbReference>
<keyword evidence="2" id="KW-0731">Sigma factor</keyword>
<dbReference type="InterPro" id="IPR007630">
    <property type="entry name" value="RNA_pol_sigma70_r4"/>
</dbReference>
<dbReference type="RefSeq" id="WP_174446763.1">
    <property type="nucleotide sequence ID" value="NZ_BBYN01000003.1"/>
</dbReference>
<feature type="domain" description="RNA polymerase sigma-70 region 4" evidence="7">
    <location>
        <begin position="181"/>
        <end position="229"/>
    </location>
</feature>
<evidence type="ECO:0000313" key="9">
    <source>
        <dbReference type="Proteomes" id="UP000188993"/>
    </source>
</evidence>
<evidence type="ECO:0000256" key="4">
    <source>
        <dbReference type="ARBA" id="ARBA00023163"/>
    </source>
</evidence>
<dbReference type="InterPro" id="IPR013325">
    <property type="entry name" value="RNA_pol_sigma_r2"/>
</dbReference>
<evidence type="ECO:0000259" key="6">
    <source>
        <dbReference type="Pfam" id="PF04542"/>
    </source>
</evidence>
<dbReference type="InterPro" id="IPR007624">
    <property type="entry name" value="RNA_pol_sigma70_r3"/>
</dbReference>
<dbReference type="PANTHER" id="PTHR30385:SF7">
    <property type="entry name" value="RNA POLYMERASE SIGMA FACTOR FLIA"/>
    <property type="match status" value="1"/>
</dbReference>
<dbReference type="STRING" id="708126.BW727_101889"/>
<dbReference type="GO" id="GO:0006352">
    <property type="term" value="P:DNA-templated transcription initiation"/>
    <property type="evidence" value="ECO:0007669"/>
    <property type="project" value="InterPro"/>
</dbReference>
<dbReference type="PRINTS" id="PR00046">
    <property type="entry name" value="SIGMA70FCT"/>
</dbReference>
<dbReference type="SUPFAM" id="SSF88659">
    <property type="entry name" value="Sigma3 and sigma4 domains of RNA polymerase sigma factors"/>
    <property type="match status" value="2"/>
</dbReference>
<evidence type="ECO:0000313" key="8">
    <source>
        <dbReference type="EMBL" id="AQS54213.1"/>
    </source>
</evidence>
<dbReference type="InterPro" id="IPR012845">
    <property type="entry name" value="RNA_pol_sigma_FliA_WhiG"/>
</dbReference>